<feature type="transmembrane region" description="Helical" evidence="2">
    <location>
        <begin position="51"/>
        <end position="71"/>
    </location>
</feature>
<dbReference type="AlphaFoldDB" id="A0A2V5IRK2"/>
<feature type="region of interest" description="Disordered" evidence="1">
    <location>
        <begin position="1"/>
        <end position="20"/>
    </location>
</feature>
<comment type="caution">
    <text evidence="3">The sequence shown here is derived from an EMBL/GenBank/DDBJ whole genome shotgun (WGS) entry which is preliminary data.</text>
</comment>
<protein>
    <recommendedName>
        <fullName evidence="5">DUF4878 domain-containing protein</fullName>
    </recommendedName>
</protein>
<dbReference type="EMBL" id="QJVC01000004">
    <property type="protein sequence ID" value="PYI39178.1"/>
    <property type="molecule type" value="Genomic_DNA"/>
</dbReference>
<name>A0A2V5IRK2_9MICC</name>
<evidence type="ECO:0000313" key="4">
    <source>
        <dbReference type="Proteomes" id="UP000247980"/>
    </source>
</evidence>
<dbReference type="Proteomes" id="UP000247980">
    <property type="component" value="Unassembled WGS sequence"/>
</dbReference>
<proteinExistence type="predicted"/>
<keyword evidence="2" id="KW-0472">Membrane</keyword>
<accession>A0A2V5IRK2</accession>
<evidence type="ECO:0008006" key="5">
    <source>
        <dbReference type="Google" id="ProtNLM"/>
    </source>
</evidence>
<keyword evidence="2" id="KW-1133">Transmembrane helix</keyword>
<sequence length="367" mass="38462">MARRPGSADADPESDENTMRYDLAPSIPDAAAEAGTVDGVNNGTQLIKIAAAWLMIFMLGIAAAIVTITVVNTEKFGPESTVSNYLKALKEGDGAKALGLLHATVPSANAAALDGEALAESQKKLASITLSEPVDAPDGQKLVTVSYTIDGAPMSTEFRLTSGPNQWLFFNSWDIVPTKLPTISASVVNANQASINGAVANMPDGKNTFAVFYPGSYELEYRSALFAAPPVSRNVSGPGQSVPAVGLATGPTSDLLSQVDATIRKYLDSCTQQAVLMPTGCPMSAATDNRVVSEVAWSVVEYPAITISPFGGQWILSPMNVKAQVAYDGQDLFTGLIDEVKDVEDFGFTAKLAISGTNVSVTPVVSY</sequence>
<organism evidence="3 4">
    <name type="scientific">Arthrobacter psychrolactophilus</name>
    <dbReference type="NCBI Taxonomy" id="92442"/>
    <lineage>
        <taxon>Bacteria</taxon>
        <taxon>Bacillati</taxon>
        <taxon>Actinomycetota</taxon>
        <taxon>Actinomycetes</taxon>
        <taxon>Micrococcales</taxon>
        <taxon>Micrococcaceae</taxon>
        <taxon>Arthrobacter</taxon>
    </lineage>
</organism>
<reference evidence="3 4" key="1">
    <citation type="submission" date="2018-05" db="EMBL/GenBank/DDBJ databases">
        <title>Genetic diversity of glacier-inhabiting Cryobacterium bacteria in China and description of Cryobacterium mengkeensis sp. nov. and Arthrobacter glacialis sp. nov.</title>
        <authorList>
            <person name="Liu Q."/>
            <person name="Xin Y.-H."/>
        </authorList>
    </citation>
    <scope>NUCLEOTIDE SEQUENCE [LARGE SCALE GENOMIC DNA]</scope>
    <source>
        <strain evidence="3 4">B7</strain>
    </source>
</reference>
<keyword evidence="2" id="KW-0812">Transmembrane</keyword>
<gene>
    <name evidence="3" type="ORF">CVS30_07715</name>
</gene>
<keyword evidence="4" id="KW-1185">Reference proteome</keyword>
<evidence type="ECO:0000256" key="1">
    <source>
        <dbReference type="SAM" id="MobiDB-lite"/>
    </source>
</evidence>
<evidence type="ECO:0000256" key="2">
    <source>
        <dbReference type="SAM" id="Phobius"/>
    </source>
</evidence>
<evidence type="ECO:0000313" key="3">
    <source>
        <dbReference type="EMBL" id="PYI39178.1"/>
    </source>
</evidence>